<evidence type="ECO:0000313" key="2">
    <source>
        <dbReference type="EMBL" id="CAK7221242.1"/>
    </source>
</evidence>
<evidence type="ECO:0000259" key="1">
    <source>
        <dbReference type="Pfam" id="PF00561"/>
    </source>
</evidence>
<dbReference type="EMBL" id="CAWUHB010000022">
    <property type="protein sequence ID" value="CAK7221242.1"/>
    <property type="molecule type" value="Genomic_DNA"/>
</dbReference>
<accession>A0ABP0BNK8</accession>
<name>A0ABP0BNK8_9PEZI</name>
<dbReference type="InterPro" id="IPR029058">
    <property type="entry name" value="AB_hydrolase_fold"/>
</dbReference>
<organism evidence="2 3">
    <name type="scientific">Sporothrix curviconia</name>
    <dbReference type="NCBI Taxonomy" id="1260050"/>
    <lineage>
        <taxon>Eukaryota</taxon>
        <taxon>Fungi</taxon>
        <taxon>Dikarya</taxon>
        <taxon>Ascomycota</taxon>
        <taxon>Pezizomycotina</taxon>
        <taxon>Sordariomycetes</taxon>
        <taxon>Sordariomycetidae</taxon>
        <taxon>Ophiostomatales</taxon>
        <taxon>Ophiostomataceae</taxon>
        <taxon>Sporothrix</taxon>
    </lineage>
</organism>
<dbReference type="Gene3D" id="3.40.50.1820">
    <property type="entry name" value="alpha/beta hydrolase"/>
    <property type="match status" value="1"/>
</dbReference>
<comment type="caution">
    <text evidence="2">The sequence shown here is derived from an EMBL/GenBank/DDBJ whole genome shotgun (WGS) entry which is preliminary data.</text>
</comment>
<feature type="domain" description="AB hydrolase-1" evidence="1">
    <location>
        <begin position="38"/>
        <end position="154"/>
    </location>
</feature>
<dbReference type="PANTHER" id="PTHR43798">
    <property type="entry name" value="MONOACYLGLYCEROL LIPASE"/>
    <property type="match status" value="1"/>
</dbReference>
<dbReference type="InterPro" id="IPR000073">
    <property type="entry name" value="AB_hydrolase_1"/>
</dbReference>
<dbReference type="PANTHER" id="PTHR43798:SF33">
    <property type="entry name" value="HYDROLASE, PUTATIVE (AFU_ORTHOLOGUE AFUA_2G14860)-RELATED"/>
    <property type="match status" value="1"/>
</dbReference>
<sequence length="293" mass="31729">MAAPGPGEAPELGFTRLMPPAKPDTATTVASALPTSAPAIVFLHGAESCSLEYSRVTPLLQDTYDMFLVDLPAHSRSRHVPFSFDNTIRGIVRILDTHQIQAAHVVGLSLGGFLALSFSRAHPDRVLSVWCTGCAPFSGVRLWFMQHPRLLSGVVTIAGKLAPEKLFYATLGASNLQPIPGLREEVAKNQNMATLTPVYEELAHITLDDLAAIRGSVRVLIVAGGRLDSVADTQKAGAALQRANPASRAYVLRDAIHWWSLQFPELFAQGIRAWIEGTAMPKEYELLSDSPAR</sequence>
<reference evidence="2 3" key="1">
    <citation type="submission" date="2024-01" db="EMBL/GenBank/DDBJ databases">
        <authorList>
            <person name="Allen C."/>
            <person name="Tagirdzhanova G."/>
        </authorList>
    </citation>
    <scope>NUCLEOTIDE SEQUENCE [LARGE SCALE GENOMIC DNA]</scope>
</reference>
<protein>
    <recommendedName>
        <fullName evidence="1">AB hydrolase-1 domain-containing protein</fullName>
    </recommendedName>
</protein>
<dbReference type="Pfam" id="PF00561">
    <property type="entry name" value="Abhydrolase_1"/>
    <property type="match status" value="1"/>
</dbReference>
<dbReference type="Proteomes" id="UP001642405">
    <property type="component" value="Unassembled WGS sequence"/>
</dbReference>
<proteinExistence type="predicted"/>
<dbReference type="SUPFAM" id="SSF53474">
    <property type="entry name" value="alpha/beta-Hydrolases"/>
    <property type="match status" value="1"/>
</dbReference>
<keyword evidence="3" id="KW-1185">Reference proteome</keyword>
<gene>
    <name evidence="2" type="ORF">SCUCBS95973_004427</name>
</gene>
<evidence type="ECO:0000313" key="3">
    <source>
        <dbReference type="Proteomes" id="UP001642405"/>
    </source>
</evidence>
<dbReference type="InterPro" id="IPR050266">
    <property type="entry name" value="AB_hydrolase_sf"/>
</dbReference>